<dbReference type="OrthoDB" id="2747634at2759"/>
<reference evidence="2 3" key="1">
    <citation type="journal article" date="2018" name="Biotechnol. Biofuels">
        <title>Integrative visual omics of the white-rot fungus Polyporus brumalis exposes the biotechnological potential of its oxidative enzymes for delignifying raw plant biomass.</title>
        <authorList>
            <person name="Miyauchi S."/>
            <person name="Rancon A."/>
            <person name="Drula E."/>
            <person name="Hage H."/>
            <person name="Chaduli D."/>
            <person name="Favel A."/>
            <person name="Grisel S."/>
            <person name="Henrissat B."/>
            <person name="Herpoel-Gimbert I."/>
            <person name="Ruiz-Duenas F.J."/>
            <person name="Chevret D."/>
            <person name="Hainaut M."/>
            <person name="Lin J."/>
            <person name="Wang M."/>
            <person name="Pangilinan J."/>
            <person name="Lipzen A."/>
            <person name="Lesage-Meessen L."/>
            <person name="Navarro D."/>
            <person name="Riley R."/>
            <person name="Grigoriev I.V."/>
            <person name="Zhou S."/>
            <person name="Raouche S."/>
            <person name="Rosso M.N."/>
        </authorList>
    </citation>
    <scope>NUCLEOTIDE SEQUENCE [LARGE SCALE GENOMIC DNA]</scope>
    <source>
        <strain evidence="2 3">BRFM 1820</strain>
    </source>
</reference>
<dbReference type="Gene3D" id="3.30.710.10">
    <property type="entry name" value="Potassium Channel Kv1.1, Chain A"/>
    <property type="match status" value="1"/>
</dbReference>
<evidence type="ECO:0000313" key="3">
    <source>
        <dbReference type="Proteomes" id="UP000256964"/>
    </source>
</evidence>
<organism evidence="2 3">
    <name type="scientific">Lentinus brumalis</name>
    <dbReference type="NCBI Taxonomy" id="2498619"/>
    <lineage>
        <taxon>Eukaryota</taxon>
        <taxon>Fungi</taxon>
        <taxon>Dikarya</taxon>
        <taxon>Basidiomycota</taxon>
        <taxon>Agaricomycotina</taxon>
        <taxon>Agaricomycetes</taxon>
        <taxon>Polyporales</taxon>
        <taxon>Polyporaceae</taxon>
        <taxon>Lentinus</taxon>
    </lineage>
</organism>
<accession>A0A371CYH9</accession>
<name>A0A371CYH9_9APHY</name>
<dbReference type="InterPro" id="IPR011333">
    <property type="entry name" value="SKP1/BTB/POZ_sf"/>
</dbReference>
<evidence type="ECO:0000313" key="2">
    <source>
        <dbReference type="EMBL" id="RDX45338.1"/>
    </source>
</evidence>
<keyword evidence="3" id="KW-1185">Reference proteome</keyword>
<dbReference type="Proteomes" id="UP000256964">
    <property type="component" value="Unassembled WGS sequence"/>
</dbReference>
<dbReference type="STRING" id="139420.A0A371CYH9"/>
<proteinExistence type="predicted"/>
<sequence>MSQRLMMTRGSLDAARFASDHDDAKMSSRTSTRRKRTAASADHDEDSVKSPSQRSRRERSPSIVFLYIRKAAPPPFNADDADLIIHTSAGTPFRLKRHTISLASPVLAFDIGQRVQSYRTLNPRGGLPECVELTVPESDFVLEVLLRFVYFEEPVLLDLDDIIDVLEAANKYGIRIAIQGLTQALSRFLDKDPFRVFSVAQRFQLEDPGSVFKRAALKHPLRWPPTTHESEQETSLQELYDAVKYRRKITFAAVSIMEDPSRLRLLPWDRVPGGKPPCGRTCWWPVYVDHARPLLHDAPLSDIVCGAPFVASIGLELKCVDCRERLLCILLPDGFIEQLRRDIDALPHAPYSQC</sequence>
<dbReference type="AlphaFoldDB" id="A0A371CYH9"/>
<dbReference type="EMBL" id="KZ857438">
    <property type="protein sequence ID" value="RDX45338.1"/>
    <property type="molecule type" value="Genomic_DNA"/>
</dbReference>
<evidence type="ECO:0000256" key="1">
    <source>
        <dbReference type="SAM" id="MobiDB-lite"/>
    </source>
</evidence>
<gene>
    <name evidence="2" type="ORF">OH76DRAFT_1004071</name>
</gene>
<protein>
    <recommendedName>
        <fullName evidence="4">BTB domain-containing protein</fullName>
    </recommendedName>
</protein>
<evidence type="ECO:0008006" key="4">
    <source>
        <dbReference type="Google" id="ProtNLM"/>
    </source>
</evidence>
<feature type="region of interest" description="Disordered" evidence="1">
    <location>
        <begin position="1"/>
        <end position="58"/>
    </location>
</feature>